<dbReference type="EMBL" id="BSFD01000001">
    <property type="protein sequence ID" value="GLK47198.1"/>
    <property type="molecule type" value="Genomic_DNA"/>
</dbReference>
<sequence length="105" mass="11480">MTKKTSTDSKPDLRLVGAEAAVYDLMRAPETTAERVQRLQQEAHALALEEIELLERLLIQAAEKARAIADGGEAYPVGAREIASRLAVDLPSRAETIRTIINRVG</sequence>
<evidence type="ECO:0000313" key="2">
    <source>
        <dbReference type="Proteomes" id="UP001143509"/>
    </source>
</evidence>
<protein>
    <submittedName>
        <fullName evidence="1">Uncharacterized protein</fullName>
    </submittedName>
</protein>
<reference evidence="1" key="1">
    <citation type="journal article" date="2014" name="Int. J. Syst. Evol. Microbiol.">
        <title>Complete genome of a new Firmicutes species belonging to the dominant human colonic microbiota ('Ruminococcus bicirculans') reveals two chromosomes and a selective capacity to utilize plant glucans.</title>
        <authorList>
            <consortium name="NISC Comparative Sequencing Program"/>
            <person name="Wegmann U."/>
            <person name="Louis P."/>
            <person name="Goesmann A."/>
            <person name="Henrissat B."/>
            <person name="Duncan S.H."/>
            <person name="Flint H.J."/>
        </authorList>
    </citation>
    <scope>NUCLEOTIDE SEQUENCE</scope>
    <source>
        <strain evidence="1">VKM B-1499</strain>
    </source>
</reference>
<organism evidence="1 2">
    <name type="scientific">Brevundimonas intermedia</name>
    <dbReference type="NCBI Taxonomy" id="74315"/>
    <lineage>
        <taxon>Bacteria</taxon>
        <taxon>Pseudomonadati</taxon>
        <taxon>Pseudomonadota</taxon>
        <taxon>Alphaproteobacteria</taxon>
        <taxon>Caulobacterales</taxon>
        <taxon>Caulobacteraceae</taxon>
        <taxon>Brevundimonas</taxon>
    </lineage>
</organism>
<dbReference type="RefSeq" id="WP_271163588.1">
    <property type="nucleotide sequence ID" value="NZ_BSFD01000001.1"/>
</dbReference>
<keyword evidence="2" id="KW-1185">Reference proteome</keyword>
<accession>A0ABQ5T4D9</accession>
<name>A0ABQ5T4D9_9CAUL</name>
<evidence type="ECO:0000313" key="1">
    <source>
        <dbReference type="EMBL" id="GLK47198.1"/>
    </source>
</evidence>
<dbReference type="Proteomes" id="UP001143509">
    <property type="component" value="Unassembled WGS sequence"/>
</dbReference>
<proteinExistence type="predicted"/>
<comment type="caution">
    <text evidence="1">The sequence shown here is derived from an EMBL/GenBank/DDBJ whole genome shotgun (WGS) entry which is preliminary data.</text>
</comment>
<gene>
    <name evidence="1" type="ORF">GCM10017620_01710</name>
</gene>
<reference evidence="1" key="2">
    <citation type="submission" date="2023-01" db="EMBL/GenBank/DDBJ databases">
        <authorList>
            <person name="Sun Q."/>
            <person name="Evtushenko L."/>
        </authorList>
    </citation>
    <scope>NUCLEOTIDE SEQUENCE</scope>
    <source>
        <strain evidence="1">VKM B-1499</strain>
    </source>
</reference>